<evidence type="ECO:0000313" key="12">
    <source>
        <dbReference type="EMBL" id="CAB9530266.1"/>
    </source>
</evidence>
<keyword evidence="13" id="KW-1185">Reference proteome</keyword>
<reference evidence="12" key="1">
    <citation type="submission" date="2020-06" db="EMBL/GenBank/DDBJ databases">
        <authorList>
            <consortium name="Plant Systems Biology data submission"/>
        </authorList>
    </citation>
    <scope>NUCLEOTIDE SEQUENCE</scope>
    <source>
        <strain evidence="12">D6</strain>
    </source>
</reference>
<dbReference type="PANTHER" id="PTHR12317:SF63">
    <property type="entry name" value="DIACYLGLYCEROL O-ACYLTRANSFERASE 2"/>
    <property type="match status" value="1"/>
</dbReference>
<evidence type="ECO:0000256" key="8">
    <source>
        <dbReference type="ARBA" id="ARBA00023098"/>
    </source>
</evidence>
<dbReference type="InterPro" id="IPR007130">
    <property type="entry name" value="DAGAT"/>
</dbReference>
<dbReference type="GO" id="GO:0004144">
    <property type="term" value="F:diacylglycerol O-acyltransferase activity"/>
    <property type="evidence" value="ECO:0007669"/>
    <property type="project" value="TreeGrafter"/>
</dbReference>
<dbReference type="Proteomes" id="UP001153069">
    <property type="component" value="Unassembled WGS sequence"/>
</dbReference>
<comment type="caution">
    <text evidence="12">The sequence shown here is derived from an EMBL/GenBank/DDBJ whole genome shotgun (WGS) entry which is preliminary data.</text>
</comment>
<keyword evidence="5" id="KW-0812">Transmembrane</keyword>
<accession>A0A9N8F2U4</accession>
<dbReference type="GO" id="GO:0005789">
    <property type="term" value="C:endoplasmic reticulum membrane"/>
    <property type="evidence" value="ECO:0007669"/>
    <property type="project" value="UniProtKB-SubCell"/>
</dbReference>
<keyword evidence="8" id="KW-0443">Lipid metabolism</keyword>
<dbReference type="PANTHER" id="PTHR12317">
    <property type="entry name" value="DIACYLGLYCEROL O-ACYLTRANSFERASE"/>
    <property type="match status" value="1"/>
</dbReference>
<keyword evidence="3" id="KW-0444">Lipid biosynthesis</keyword>
<evidence type="ECO:0000256" key="4">
    <source>
        <dbReference type="ARBA" id="ARBA00022679"/>
    </source>
</evidence>
<organism evidence="12 13">
    <name type="scientific">Seminavis robusta</name>
    <dbReference type="NCBI Taxonomy" id="568900"/>
    <lineage>
        <taxon>Eukaryota</taxon>
        <taxon>Sar</taxon>
        <taxon>Stramenopiles</taxon>
        <taxon>Ochrophyta</taxon>
        <taxon>Bacillariophyta</taxon>
        <taxon>Bacillariophyceae</taxon>
        <taxon>Bacillariophycidae</taxon>
        <taxon>Naviculales</taxon>
        <taxon>Naviculaceae</taxon>
        <taxon>Seminavis</taxon>
    </lineage>
</organism>
<dbReference type="EMBL" id="CAICTM010002809">
    <property type="protein sequence ID" value="CAB9530266.1"/>
    <property type="molecule type" value="Genomic_DNA"/>
</dbReference>
<sequence length="375" mass="41828">MTDEKKKHNGRPHRCIDVWAVPPHLFKIEKEERIKIIESMALSKEQTLVKHTEEGPFEPNSLTTPAHISFVEEAVVVVSLGIMIGGPLAWIASMITILCVGTWTQCAVAVLISAILAYHPMPSVEYSREHIISSWWTRCIYKYFSYRFVWSGDSHIKIHEAVPWIGAGPPHGVMPFANVLSIPGINAVPGIDFLGAPASVVMNTPFLRYLTIYPSVPVGGASLQKATEAGHCVGIVPDGIAGIFRQNEHKEVVALKHRKGLARHALRTGTNILPAYSFGNTSCFSAWWDPSGYMEKISRKAQASIFVYWGRFGLPIPRRCQITMVYGDPIYVDKVAEPAQKQIDELHEKILNGIRDCFEEHKASLGWGDKELEFD</sequence>
<evidence type="ECO:0000256" key="10">
    <source>
        <dbReference type="ARBA" id="ARBA00023315"/>
    </source>
</evidence>
<evidence type="ECO:0000256" key="1">
    <source>
        <dbReference type="ARBA" id="ARBA00004477"/>
    </source>
</evidence>
<keyword evidence="4 11" id="KW-0808">Transferase</keyword>
<keyword evidence="6 11" id="KW-0256">Endoplasmic reticulum</keyword>
<evidence type="ECO:0000256" key="11">
    <source>
        <dbReference type="RuleBase" id="RU367023"/>
    </source>
</evidence>
<gene>
    <name evidence="12" type="ORF">SEMRO_2811_G337630.1</name>
</gene>
<dbReference type="OrthoDB" id="264532at2759"/>
<dbReference type="AlphaFoldDB" id="A0A9N8F2U4"/>
<keyword evidence="10" id="KW-0012">Acyltransferase</keyword>
<keyword evidence="7" id="KW-1133">Transmembrane helix</keyword>
<evidence type="ECO:0000256" key="9">
    <source>
        <dbReference type="ARBA" id="ARBA00023136"/>
    </source>
</evidence>
<evidence type="ECO:0000256" key="7">
    <source>
        <dbReference type="ARBA" id="ARBA00022989"/>
    </source>
</evidence>
<evidence type="ECO:0000256" key="6">
    <source>
        <dbReference type="ARBA" id="ARBA00022824"/>
    </source>
</evidence>
<evidence type="ECO:0000256" key="5">
    <source>
        <dbReference type="ARBA" id="ARBA00022692"/>
    </source>
</evidence>
<comment type="subcellular location">
    <subcellularLocation>
        <location evidence="1 11">Endoplasmic reticulum membrane</location>
        <topology evidence="1 11">Multi-pass membrane protein</topology>
    </subcellularLocation>
</comment>
<evidence type="ECO:0000256" key="3">
    <source>
        <dbReference type="ARBA" id="ARBA00022516"/>
    </source>
</evidence>
<protein>
    <recommendedName>
        <fullName evidence="11">Acyltransferase</fullName>
        <ecNumber evidence="11">2.3.1.-</ecNumber>
    </recommendedName>
</protein>
<dbReference type="GO" id="GO:0019432">
    <property type="term" value="P:triglyceride biosynthetic process"/>
    <property type="evidence" value="ECO:0007669"/>
    <property type="project" value="TreeGrafter"/>
</dbReference>
<evidence type="ECO:0000256" key="2">
    <source>
        <dbReference type="ARBA" id="ARBA00005420"/>
    </source>
</evidence>
<dbReference type="EC" id="2.3.1.-" evidence="11"/>
<name>A0A9N8F2U4_9STRA</name>
<proteinExistence type="inferred from homology"/>
<evidence type="ECO:0000313" key="13">
    <source>
        <dbReference type="Proteomes" id="UP001153069"/>
    </source>
</evidence>
<comment type="similarity">
    <text evidence="2 11">Belongs to the diacylglycerol acyltransferase family.</text>
</comment>
<keyword evidence="9" id="KW-0472">Membrane</keyword>
<dbReference type="Pfam" id="PF03982">
    <property type="entry name" value="DAGAT"/>
    <property type="match status" value="1"/>
</dbReference>